<dbReference type="SMART" id="SM00347">
    <property type="entry name" value="HTH_MARR"/>
    <property type="match status" value="1"/>
</dbReference>
<gene>
    <name evidence="3" type="ORF">D3H55_15115</name>
</gene>
<sequence>MGQEFSFALIMFHQQVAETLGLNVTDYKVLGIITNEGITAGDIANKSGLSTGMVTTVVDRLEKKNFVYRDKHPNDRRKVIIKRNIEKTNSEMSPIFHSFGVEMGKLFSSYNGSELKTILDYLKRSIDIFTKEREKLKIK</sequence>
<dbReference type="AlphaFoldDB" id="A0A3A1R066"/>
<accession>A0A3A1R066</accession>
<dbReference type="EMBL" id="QXIR01000021">
    <property type="protein sequence ID" value="RIW31631.1"/>
    <property type="molecule type" value="Genomic_DNA"/>
</dbReference>
<keyword evidence="4" id="KW-1185">Reference proteome</keyword>
<evidence type="ECO:0000313" key="4">
    <source>
        <dbReference type="Proteomes" id="UP000265801"/>
    </source>
</evidence>
<reference evidence="3 4" key="1">
    <citation type="submission" date="2018-09" db="EMBL/GenBank/DDBJ databases">
        <title>Bacillus saliacetes sp. nov., isolated from Thai shrimp paste (Ka-pi).</title>
        <authorList>
            <person name="Daroonpunt R."/>
            <person name="Tanasupawat S."/>
            <person name="Yiamsombut S."/>
        </authorList>
    </citation>
    <scope>NUCLEOTIDE SEQUENCE [LARGE SCALE GENOMIC DNA]</scope>
    <source>
        <strain evidence="3 4">SKP7-4</strain>
    </source>
</reference>
<protein>
    <submittedName>
        <fullName evidence="3">MarR family transcriptional regulator</fullName>
    </submittedName>
</protein>
<name>A0A3A1R066_9BACI</name>
<organism evidence="3 4">
    <name type="scientific">Bacillus salacetis</name>
    <dbReference type="NCBI Taxonomy" id="2315464"/>
    <lineage>
        <taxon>Bacteria</taxon>
        <taxon>Bacillati</taxon>
        <taxon>Bacillota</taxon>
        <taxon>Bacilli</taxon>
        <taxon>Bacillales</taxon>
        <taxon>Bacillaceae</taxon>
        <taxon>Bacillus</taxon>
    </lineage>
</organism>
<dbReference type="Proteomes" id="UP000265801">
    <property type="component" value="Unassembled WGS sequence"/>
</dbReference>
<evidence type="ECO:0000259" key="2">
    <source>
        <dbReference type="PROSITE" id="PS50995"/>
    </source>
</evidence>
<dbReference type="GO" id="GO:0003700">
    <property type="term" value="F:DNA-binding transcription factor activity"/>
    <property type="evidence" value="ECO:0007669"/>
    <property type="project" value="InterPro"/>
</dbReference>
<dbReference type="PANTHER" id="PTHR33164">
    <property type="entry name" value="TRANSCRIPTIONAL REGULATOR, MARR FAMILY"/>
    <property type="match status" value="1"/>
</dbReference>
<dbReference type="InterPro" id="IPR039422">
    <property type="entry name" value="MarR/SlyA-like"/>
</dbReference>
<keyword evidence="1" id="KW-0238">DNA-binding</keyword>
<feature type="domain" description="HTH marR-type" evidence="2">
    <location>
        <begin position="1"/>
        <end position="127"/>
    </location>
</feature>
<dbReference type="OrthoDB" id="162531at2"/>
<dbReference type="InterPro" id="IPR036388">
    <property type="entry name" value="WH-like_DNA-bd_sf"/>
</dbReference>
<proteinExistence type="predicted"/>
<dbReference type="GO" id="GO:0003677">
    <property type="term" value="F:DNA binding"/>
    <property type="evidence" value="ECO:0007669"/>
    <property type="project" value="UniProtKB-KW"/>
</dbReference>
<dbReference type="PANTHER" id="PTHR33164:SF106">
    <property type="entry name" value="TRANSCRIPTIONAL REGULATORY PROTEIN"/>
    <property type="match status" value="1"/>
</dbReference>
<dbReference type="GO" id="GO:0006950">
    <property type="term" value="P:response to stress"/>
    <property type="evidence" value="ECO:0007669"/>
    <property type="project" value="TreeGrafter"/>
</dbReference>
<dbReference type="Gene3D" id="1.10.10.10">
    <property type="entry name" value="Winged helix-like DNA-binding domain superfamily/Winged helix DNA-binding domain"/>
    <property type="match status" value="1"/>
</dbReference>
<dbReference type="InterPro" id="IPR036390">
    <property type="entry name" value="WH_DNA-bd_sf"/>
</dbReference>
<evidence type="ECO:0000313" key="3">
    <source>
        <dbReference type="EMBL" id="RIW31631.1"/>
    </source>
</evidence>
<dbReference type="Pfam" id="PF01047">
    <property type="entry name" value="MarR"/>
    <property type="match status" value="1"/>
</dbReference>
<dbReference type="PROSITE" id="PS50995">
    <property type="entry name" value="HTH_MARR_2"/>
    <property type="match status" value="1"/>
</dbReference>
<evidence type="ECO:0000256" key="1">
    <source>
        <dbReference type="ARBA" id="ARBA00023125"/>
    </source>
</evidence>
<dbReference type="InterPro" id="IPR000835">
    <property type="entry name" value="HTH_MarR-typ"/>
</dbReference>
<dbReference type="SUPFAM" id="SSF46785">
    <property type="entry name" value="Winged helix' DNA-binding domain"/>
    <property type="match status" value="1"/>
</dbReference>
<comment type="caution">
    <text evidence="3">The sequence shown here is derived from an EMBL/GenBank/DDBJ whole genome shotgun (WGS) entry which is preliminary data.</text>
</comment>